<organism evidence="2 3">
    <name type="scientific">Haladaptatus litoreus</name>
    <dbReference type="NCBI Taxonomy" id="553468"/>
    <lineage>
        <taxon>Archaea</taxon>
        <taxon>Methanobacteriati</taxon>
        <taxon>Methanobacteriota</taxon>
        <taxon>Stenosarchaea group</taxon>
        <taxon>Halobacteria</taxon>
        <taxon>Halobacteriales</taxon>
        <taxon>Haladaptataceae</taxon>
        <taxon>Haladaptatus</taxon>
    </lineage>
</organism>
<feature type="transmembrane region" description="Helical" evidence="1">
    <location>
        <begin position="59"/>
        <end position="80"/>
    </location>
</feature>
<dbReference type="AlphaFoldDB" id="A0A1N6XJ35"/>
<evidence type="ECO:0008006" key="4">
    <source>
        <dbReference type="Google" id="ProtNLM"/>
    </source>
</evidence>
<evidence type="ECO:0000256" key="1">
    <source>
        <dbReference type="SAM" id="Phobius"/>
    </source>
</evidence>
<feature type="transmembrane region" description="Helical" evidence="1">
    <location>
        <begin position="20"/>
        <end position="47"/>
    </location>
</feature>
<dbReference type="EMBL" id="FTNO01000001">
    <property type="protein sequence ID" value="SIR02378.1"/>
    <property type="molecule type" value="Genomic_DNA"/>
</dbReference>
<dbReference type="RefSeq" id="WP_076428758.1">
    <property type="nucleotide sequence ID" value="NZ_FTNO01000001.1"/>
</dbReference>
<keyword evidence="3" id="KW-1185">Reference proteome</keyword>
<sequence>MSRFAGNPLAELRANATYRLLAVGAGIVIGLALAWVHWLGLLVGGALVSLPTKSWKRGVLAGLGFGVLSLLVFLSLLAFYGSLAPALGMGQITALVVAIPLAAGTIGGLVRMLV</sequence>
<gene>
    <name evidence="2" type="ORF">SAMN05421858_1155</name>
</gene>
<keyword evidence="1" id="KW-0812">Transmembrane</keyword>
<protein>
    <recommendedName>
        <fullName evidence="4">Major facilitator superfamily (MFS) profile domain-containing protein</fullName>
    </recommendedName>
</protein>
<name>A0A1N6XJ35_9EURY</name>
<feature type="transmembrane region" description="Helical" evidence="1">
    <location>
        <begin position="92"/>
        <end position="113"/>
    </location>
</feature>
<reference evidence="3" key="1">
    <citation type="submission" date="2017-01" db="EMBL/GenBank/DDBJ databases">
        <authorList>
            <person name="Varghese N."/>
            <person name="Submissions S."/>
        </authorList>
    </citation>
    <scope>NUCLEOTIDE SEQUENCE [LARGE SCALE GENOMIC DNA]</scope>
    <source>
        <strain evidence="3">CGMCC 1.7737</strain>
    </source>
</reference>
<dbReference type="OrthoDB" id="351186at2157"/>
<evidence type="ECO:0000313" key="2">
    <source>
        <dbReference type="EMBL" id="SIR02378.1"/>
    </source>
</evidence>
<dbReference type="Proteomes" id="UP000186914">
    <property type="component" value="Unassembled WGS sequence"/>
</dbReference>
<keyword evidence="1" id="KW-1133">Transmembrane helix</keyword>
<proteinExistence type="predicted"/>
<evidence type="ECO:0000313" key="3">
    <source>
        <dbReference type="Proteomes" id="UP000186914"/>
    </source>
</evidence>
<keyword evidence="1" id="KW-0472">Membrane</keyword>
<accession>A0A1N6XJ35</accession>